<dbReference type="GO" id="GO:0006355">
    <property type="term" value="P:regulation of DNA-templated transcription"/>
    <property type="evidence" value="ECO:0007669"/>
    <property type="project" value="InterPro"/>
</dbReference>
<dbReference type="Gene3D" id="2.40.330.10">
    <property type="entry name" value="DNA-binding pseudobarrel domain"/>
    <property type="match status" value="1"/>
</dbReference>
<dbReference type="STRING" id="1194695.A0A5A7UKW9"/>
<dbReference type="Gene3D" id="3.10.20.90">
    <property type="entry name" value="Phosphatidylinositol 3-kinase Catalytic Subunit, Chain A, domain 1"/>
    <property type="match status" value="1"/>
</dbReference>
<dbReference type="FunFam" id="2.40.330.10:FF:000001">
    <property type="entry name" value="Auxin response factor"/>
    <property type="match status" value="1"/>
</dbReference>
<gene>
    <name evidence="13" type="ORF">E6C27_scaffold131G00710</name>
</gene>
<keyword evidence="8 9" id="KW-0927">Auxin signaling pathway</keyword>
<comment type="similarity">
    <text evidence="2 9">Belongs to the ARF family.</text>
</comment>
<keyword evidence="5 9" id="KW-0238">DNA-binding</keyword>
<dbReference type="Proteomes" id="UP000321393">
    <property type="component" value="Unassembled WGS sequence"/>
</dbReference>
<dbReference type="InterPro" id="IPR053793">
    <property type="entry name" value="PB1-like"/>
</dbReference>
<sequence length="725" mass="80718">MPVLFVEIYTIKYGVSKGGWWSIPWILSTLKVSVSHKTSLWLSSLSSVVAKELSCGAQASMSHNGAGPSSDALYRELWHACAGPLVTLPRQDERVYYFPQGHMEQLEASMHQGLEQQMPSFNLPSKILCKVVNVVLRAESDTDEVYAQITLLPESNQNEVTSPDPPLPEPTRCNVHSFCKTLTASDTSTHGGFSVLRRHADDCLPPLDMSQQPPWQELVATDLHGSQWHFRHIFRGQPRRHLLTTGWSVFVSSKKLVAGDAFIFLRGENGELRVGVRRLMRQLNNMPSSVISSHSMHLGVLATASHAISTGTLFSVFYKPRTSRSTFLVSLNKYLEAQNHKLSVGMRFKMRFEGEEVPERSFSGTIVGLGDNASPGWANSEWRSLKVQWDEPSSILRPDKVSAWELEPLVASNPLSSQPTQRNKRPRPTVLPSSSPDATVLGGWKPTVESSAFSYTEPQRARDLYSSPKFSTAASNSLGFNANGAVSSNTYWCNTNRVENIMDTSSHGANREPVEKKQNSRNGCRLFGIQLLGNSNVDEASPVSTPKMVGEDRLVSPVDSEFEQHSEPSNIHRSDIPSISCDADKSCLISPLESQSRQIRSCTKVHMQGIAVGRAVDLTRFNQYDDLLRKLEEMFDIEGELCGSLKKWQVVYTDDEDDMMMVGDDPWNEFCSMVRKIFIYTTEEVKRLSPKIKLPLGGEAKLSKPDSDMIANHTEDQSSIVGSDC</sequence>
<evidence type="ECO:0000259" key="12">
    <source>
        <dbReference type="PROSITE" id="PS51745"/>
    </source>
</evidence>
<organism evidence="13 14">
    <name type="scientific">Cucumis melo var. makuwa</name>
    <name type="common">Oriental melon</name>
    <dbReference type="NCBI Taxonomy" id="1194695"/>
    <lineage>
        <taxon>Eukaryota</taxon>
        <taxon>Viridiplantae</taxon>
        <taxon>Streptophyta</taxon>
        <taxon>Embryophyta</taxon>
        <taxon>Tracheophyta</taxon>
        <taxon>Spermatophyta</taxon>
        <taxon>Magnoliopsida</taxon>
        <taxon>eudicotyledons</taxon>
        <taxon>Gunneridae</taxon>
        <taxon>Pentapetalae</taxon>
        <taxon>rosids</taxon>
        <taxon>fabids</taxon>
        <taxon>Cucurbitales</taxon>
        <taxon>Cucurbitaceae</taxon>
        <taxon>Benincaseae</taxon>
        <taxon>Cucumis</taxon>
    </lineage>
</organism>
<evidence type="ECO:0000259" key="11">
    <source>
        <dbReference type="PROSITE" id="PS50863"/>
    </source>
</evidence>
<evidence type="ECO:0000256" key="7">
    <source>
        <dbReference type="ARBA" id="ARBA00023242"/>
    </source>
</evidence>
<dbReference type="SUPFAM" id="SSF54277">
    <property type="entry name" value="CAD &amp; PB1 domains"/>
    <property type="match status" value="1"/>
</dbReference>
<keyword evidence="4 9" id="KW-0805">Transcription regulation</keyword>
<protein>
    <recommendedName>
        <fullName evidence="9">Auxin response factor</fullName>
    </recommendedName>
</protein>
<dbReference type="InterPro" id="IPR033389">
    <property type="entry name" value="AUX/IAA_dom"/>
</dbReference>
<dbReference type="InterPro" id="IPR003340">
    <property type="entry name" value="B3_DNA-bd"/>
</dbReference>
<evidence type="ECO:0000256" key="10">
    <source>
        <dbReference type="SAM" id="MobiDB-lite"/>
    </source>
</evidence>
<dbReference type="PROSITE" id="PS50863">
    <property type="entry name" value="B3"/>
    <property type="match status" value="1"/>
</dbReference>
<feature type="region of interest" description="Disordered" evidence="10">
    <location>
        <begin position="702"/>
        <end position="725"/>
    </location>
</feature>
<comment type="subunit">
    <text evidence="3 9">Homodimers and heterodimers.</text>
</comment>
<keyword evidence="6 9" id="KW-0804">Transcription</keyword>
<dbReference type="SMART" id="SM01019">
    <property type="entry name" value="B3"/>
    <property type="match status" value="1"/>
</dbReference>
<evidence type="ECO:0000256" key="9">
    <source>
        <dbReference type="RuleBase" id="RU004561"/>
    </source>
</evidence>
<evidence type="ECO:0000256" key="4">
    <source>
        <dbReference type="ARBA" id="ARBA00023015"/>
    </source>
</evidence>
<evidence type="ECO:0000256" key="1">
    <source>
        <dbReference type="ARBA" id="ARBA00004123"/>
    </source>
</evidence>
<evidence type="ECO:0000256" key="8">
    <source>
        <dbReference type="ARBA" id="ARBA00023294"/>
    </source>
</evidence>
<dbReference type="Gene3D" id="2.30.30.1040">
    <property type="match status" value="1"/>
</dbReference>
<dbReference type="Pfam" id="PF02309">
    <property type="entry name" value="AUX_IAA"/>
    <property type="match status" value="1"/>
</dbReference>
<accession>A0A5A7UKW9</accession>
<keyword evidence="7 9" id="KW-0539">Nucleus</keyword>
<proteinExistence type="inferred from homology"/>
<dbReference type="InterPro" id="IPR044835">
    <property type="entry name" value="ARF_plant"/>
</dbReference>
<dbReference type="FunFam" id="3.10.20.90:FF:000047">
    <property type="entry name" value="Auxin response factor"/>
    <property type="match status" value="1"/>
</dbReference>
<evidence type="ECO:0000256" key="6">
    <source>
        <dbReference type="ARBA" id="ARBA00023163"/>
    </source>
</evidence>
<feature type="domain" description="TF-B3" evidence="11">
    <location>
        <begin position="178"/>
        <end position="280"/>
    </location>
</feature>
<dbReference type="SUPFAM" id="SSF101936">
    <property type="entry name" value="DNA-binding pseudobarrel domain"/>
    <property type="match status" value="1"/>
</dbReference>
<dbReference type="PANTHER" id="PTHR31384">
    <property type="entry name" value="AUXIN RESPONSE FACTOR 4-RELATED"/>
    <property type="match status" value="1"/>
</dbReference>
<feature type="domain" description="PB1" evidence="12">
    <location>
        <begin position="600"/>
        <end position="693"/>
    </location>
</feature>
<evidence type="ECO:0000256" key="5">
    <source>
        <dbReference type="ARBA" id="ARBA00023125"/>
    </source>
</evidence>
<comment type="function">
    <text evidence="9">Auxin response factors (ARFs) are transcriptional factors that bind specifically to the DNA sequence 5'-TGTCTC-3' found in the auxin-responsive promoter elements (AuxREs).</text>
</comment>
<dbReference type="InterPro" id="IPR015300">
    <property type="entry name" value="DNA-bd_pseudobarrel_sf"/>
</dbReference>
<evidence type="ECO:0000313" key="13">
    <source>
        <dbReference type="EMBL" id="KAA0054149.1"/>
    </source>
</evidence>
<feature type="region of interest" description="Disordered" evidence="10">
    <location>
        <begin position="412"/>
        <end position="443"/>
    </location>
</feature>
<dbReference type="PANTHER" id="PTHR31384:SF96">
    <property type="entry name" value="AUXIN RESPONSE FACTOR 1"/>
    <property type="match status" value="1"/>
</dbReference>
<dbReference type="PROSITE" id="PS51745">
    <property type="entry name" value="PB1"/>
    <property type="match status" value="1"/>
</dbReference>
<dbReference type="InterPro" id="IPR010525">
    <property type="entry name" value="ARF_dom"/>
</dbReference>
<evidence type="ECO:0000256" key="2">
    <source>
        <dbReference type="ARBA" id="ARBA00007853"/>
    </source>
</evidence>
<name>A0A5A7UKW9_CUCMM</name>
<dbReference type="OrthoDB" id="1050118at2759"/>
<dbReference type="GO" id="GO:0003677">
    <property type="term" value="F:DNA binding"/>
    <property type="evidence" value="ECO:0007669"/>
    <property type="project" value="UniProtKB-KW"/>
</dbReference>
<dbReference type="Pfam" id="PF06507">
    <property type="entry name" value="ARF_AD"/>
    <property type="match status" value="1"/>
</dbReference>
<evidence type="ECO:0000256" key="3">
    <source>
        <dbReference type="ARBA" id="ARBA00011726"/>
    </source>
</evidence>
<comment type="subcellular location">
    <subcellularLocation>
        <location evidence="1 9">Nucleus</location>
    </subcellularLocation>
</comment>
<dbReference type="FunFam" id="2.30.30.1040:FF:000001">
    <property type="entry name" value="Auxin response factor"/>
    <property type="match status" value="1"/>
</dbReference>
<comment type="caution">
    <text evidence="13">The sequence shown here is derived from an EMBL/GenBank/DDBJ whole genome shotgun (WGS) entry which is preliminary data.</text>
</comment>
<dbReference type="GO" id="GO:0005634">
    <property type="term" value="C:nucleus"/>
    <property type="evidence" value="ECO:0007669"/>
    <property type="project" value="UniProtKB-SubCell"/>
</dbReference>
<reference evidence="13 14" key="1">
    <citation type="submission" date="2019-08" db="EMBL/GenBank/DDBJ databases">
        <title>Draft genome sequences of two oriental melons (Cucumis melo L. var makuwa).</title>
        <authorList>
            <person name="Kwon S.-Y."/>
        </authorList>
    </citation>
    <scope>NUCLEOTIDE SEQUENCE [LARGE SCALE GENOMIC DNA]</scope>
    <source>
        <strain evidence="14">cv. SW 3</strain>
        <tissue evidence="13">Leaf</tissue>
    </source>
</reference>
<dbReference type="Pfam" id="PF02362">
    <property type="entry name" value="B3"/>
    <property type="match status" value="1"/>
</dbReference>
<evidence type="ECO:0000313" key="14">
    <source>
        <dbReference type="Proteomes" id="UP000321393"/>
    </source>
</evidence>
<dbReference type="GO" id="GO:0009734">
    <property type="term" value="P:auxin-activated signaling pathway"/>
    <property type="evidence" value="ECO:0007669"/>
    <property type="project" value="UniProtKB-KW"/>
</dbReference>
<dbReference type="AlphaFoldDB" id="A0A5A7UKW9"/>
<dbReference type="CDD" id="cd10017">
    <property type="entry name" value="B3_DNA"/>
    <property type="match status" value="1"/>
</dbReference>
<dbReference type="EMBL" id="SSTE01008862">
    <property type="protein sequence ID" value="KAA0054149.1"/>
    <property type="molecule type" value="Genomic_DNA"/>
</dbReference>